<evidence type="ECO:0000256" key="5">
    <source>
        <dbReference type="ARBA" id="ARBA00022729"/>
    </source>
</evidence>
<dbReference type="InterPro" id="IPR003443">
    <property type="entry name" value="IL-15/IL-21_fam"/>
</dbReference>
<evidence type="ECO:0000256" key="4">
    <source>
        <dbReference type="ARBA" id="ARBA00022525"/>
    </source>
</evidence>
<dbReference type="GO" id="GO:0005125">
    <property type="term" value="F:cytokine activity"/>
    <property type="evidence" value="ECO:0007669"/>
    <property type="project" value="UniProtKB-KW"/>
</dbReference>
<dbReference type="SUPFAM" id="SSF47266">
    <property type="entry name" value="4-helical cytokines"/>
    <property type="match status" value="1"/>
</dbReference>
<accession>H3C7G0</accession>
<dbReference type="AlphaFoldDB" id="H3C7G0"/>
<dbReference type="GO" id="GO:0006955">
    <property type="term" value="P:immune response"/>
    <property type="evidence" value="ECO:0007669"/>
    <property type="project" value="InterPro"/>
</dbReference>
<name>H3C7G0_TETNG</name>
<comment type="subcellular location">
    <subcellularLocation>
        <location evidence="1">Secreted</location>
    </subcellularLocation>
</comment>
<dbReference type="Pfam" id="PF02372">
    <property type="entry name" value="IL15"/>
    <property type="match status" value="1"/>
</dbReference>
<reference evidence="11" key="1">
    <citation type="journal article" date="2004" name="Nature">
        <title>Genome duplication in the teleost fish Tetraodon nigroviridis reveals the early vertebrate proto-karyotype.</title>
        <authorList>
            <person name="Jaillon O."/>
            <person name="Aury J.-M."/>
            <person name="Brunet F."/>
            <person name="Petit J.-L."/>
            <person name="Stange-Thomann N."/>
            <person name="Mauceli E."/>
            <person name="Bouneau L."/>
            <person name="Fischer C."/>
            <person name="Ozouf-Costaz C."/>
            <person name="Bernot A."/>
            <person name="Nicaud S."/>
            <person name="Jaffe D."/>
            <person name="Fisher S."/>
            <person name="Lutfalla G."/>
            <person name="Dossat C."/>
            <person name="Segurens B."/>
            <person name="Dasilva C."/>
            <person name="Salanoubat M."/>
            <person name="Levy M."/>
            <person name="Boudet N."/>
            <person name="Castellano S."/>
            <person name="Anthouard V."/>
            <person name="Jubin C."/>
            <person name="Castelli V."/>
            <person name="Katinka M."/>
            <person name="Vacherie B."/>
            <person name="Biemont C."/>
            <person name="Skalli Z."/>
            <person name="Cattolico L."/>
            <person name="Poulain J."/>
            <person name="De Berardinis V."/>
            <person name="Cruaud C."/>
            <person name="Duprat S."/>
            <person name="Brottier P."/>
            <person name="Coutanceau J.-P."/>
            <person name="Gouzy J."/>
            <person name="Parra G."/>
            <person name="Lardier G."/>
            <person name="Chapple C."/>
            <person name="McKernan K.J."/>
            <person name="McEwan P."/>
            <person name="Bosak S."/>
            <person name="Kellis M."/>
            <person name="Volff J.-N."/>
            <person name="Guigo R."/>
            <person name="Zody M.C."/>
            <person name="Mesirov J."/>
            <person name="Lindblad-Toh K."/>
            <person name="Birren B."/>
            <person name="Nusbaum C."/>
            <person name="Kahn D."/>
            <person name="Robinson-Rechavi M."/>
            <person name="Laudet V."/>
            <person name="Schachter V."/>
            <person name="Quetier F."/>
            <person name="Saurin W."/>
            <person name="Scarpelli C."/>
            <person name="Wincker P."/>
            <person name="Lander E.S."/>
            <person name="Weissenbach J."/>
            <person name="Roest Crollius H."/>
        </authorList>
    </citation>
    <scope>NUCLEOTIDE SEQUENCE [LARGE SCALE GENOMIC DNA]</scope>
</reference>
<proteinExistence type="inferred from homology"/>
<keyword evidence="11" id="KW-1185">Reference proteome</keyword>
<keyword evidence="3 8" id="KW-0202">Cytokine</keyword>
<dbReference type="PANTHER" id="PTHR14356">
    <property type="entry name" value="INTERLEUKIN-15-RELATED"/>
    <property type="match status" value="1"/>
</dbReference>
<evidence type="ECO:0000256" key="3">
    <source>
        <dbReference type="ARBA" id="ARBA00022514"/>
    </source>
</evidence>
<dbReference type="Ensembl" id="ENSTNIT00000004316.1">
    <property type="protein sequence ID" value="ENSTNIP00000004182.1"/>
    <property type="gene ID" value="ENSTNIG00000011180.1"/>
</dbReference>
<dbReference type="Proteomes" id="UP000007303">
    <property type="component" value="Unassembled WGS sequence"/>
</dbReference>
<dbReference type="PANTHER" id="PTHR14356:SF2">
    <property type="entry name" value="INTERLEUKIN-21"/>
    <property type="match status" value="1"/>
</dbReference>
<feature type="signal peptide" evidence="9">
    <location>
        <begin position="1"/>
        <end position="43"/>
    </location>
</feature>
<dbReference type="Gene3D" id="1.20.1250.70">
    <property type="entry name" value="Interleukin-15/Interleukin-21"/>
    <property type="match status" value="1"/>
</dbReference>
<dbReference type="HOGENOM" id="CLU_141099_0_0_1"/>
<dbReference type="GO" id="GO:0005126">
    <property type="term" value="F:cytokine receptor binding"/>
    <property type="evidence" value="ECO:0007669"/>
    <property type="project" value="InterPro"/>
</dbReference>
<feature type="chain" id="PRO_5003581523" description="Interleukin" evidence="9">
    <location>
        <begin position="44"/>
        <end position="162"/>
    </location>
</feature>
<dbReference type="GO" id="GO:0005615">
    <property type="term" value="C:extracellular space"/>
    <property type="evidence" value="ECO:0007669"/>
    <property type="project" value="UniProtKB-KW"/>
</dbReference>
<evidence type="ECO:0000256" key="7">
    <source>
        <dbReference type="ARBA" id="ARBA00045924"/>
    </source>
</evidence>
<reference evidence="10" key="2">
    <citation type="submission" date="2025-08" db="UniProtKB">
        <authorList>
            <consortium name="Ensembl"/>
        </authorList>
    </citation>
    <scope>IDENTIFICATION</scope>
</reference>
<evidence type="ECO:0000256" key="6">
    <source>
        <dbReference type="ARBA" id="ARBA00023157"/>
    </source>
</evidence>
<comment type="similarity">
    <text evidence="2 8">Belongs to the IL-15/IL-21 family.</text>
</comment>
<evidence type="ECO:0000313" key="11">
    <source>
        <dbReference type="Proteomes" id="UP000007303"/>
    </source>
</evidence>
<dbReference type="InterPro" id="IPR009079">
    <property type="entry name" value="4_helix_cytokine-like_core"/>
</dbReference>
<evidence type="ECO:0000313" key="10">
    <source>
        <dbReference type="Ensembl" id="ENSTNIP00000004182.1"/>
    </source>
</evidence>
<sequence length="162" mass="18169">RMTLEAARLRDHARSSVCGSGAMRGGQTLCVLLLLSLTLQLAANNPCSRDIKQNVQSLMKSVTNQDSMLYTPTTTDYRKCPKSTMRCFTEEAKVLEREWKNMTVRLVKKLKVITDDLNQPQLDCPECELHRENAVLKFLENLLGVLQAIYVDNCPSRPPAGG</sequence>
<keyword evidence="4" id="KW-0964">Secreted</keyword>
<dbReference type="GeneTree" id="ENSGT00520000058824"/>
<keyword evidence="5 9" id="KW-0732">Signal</keyword>
<evidence type="ECO:0000256" key="8">
    <source>
        <dbReference type="RuleBase" id="RU003453"/>
    </source>
</evidence>
<evidence type="ECO:0000256" key="9">
    <source>
        <dbReference type="SAM" id="SignalP"/>
    </source>
</evidence>
<keyword evidence="6" id="KW-1015">Disulfide bond</keyword>
<organism evidence="10 11">
    <name type="scientific">Tetraodon nigroviridis</name>
    <name type="common">Spotted green pufferfish</name>
    <name type="synonym">Chelonodon nigroviridis</name>
    <dbReference type="NCBI Taxonomy" id="99883"/>
    <lineage>
        <taxon>Eukaryota</taxon>
        <taxon>Metazoa</taxon>
        <taxon>Chordata</taxon>
        <taxon>Craniata</taxon>
        <taxon>Vertebrata</taxon>
        <taxon>Euteleostomi</taxon>
        <taxon>Actinopterygii</taxon>
        <taxon>Neopterygii</taxon>
        <taxon>Teleostei</taxon>
        <taxon>Neoteleostei</taxon>
        <taxon>Acanthomorphata</taxon>
        <taxon>Eupercaria</taxon>
        <taxon>Tetraodontiformes</taxon>
        <taxon>Tetradontoidea</taxon>
        <taxon>Tetraodontidae</taxon>
        <taxon>Tetraodon</taxon>
    </lineage>
</organism>
<evidence type="ECO:0000256" key="1">
    <source>
        <dbReference type="ARBA" id="ARBA00004613"/>
    </source>
</evidence>
<dbReference type="OMA" id="YKQKCPR"/>
<evidence type="ECO:0000256" key="2">
    <source>
        <dbReference type="ARBA" id="ARBA00006050"/>
    </source>
</evidence>
<protein>
    <recommendedName>
        <fullName evidence="8">Interleukin</fullName>
    </recommendedName>
</protein>
<dbReference type="STRING" id="99883.ENSTNIP00000004182"/>
<dbReference type="InParanoid" id="H3C7G0"/>
<reference evidence="10" key="3">
    <citation type="submission" date="2025-09" db="UniProtKB">
        <authorList>
            <consortium name="Ensembl"/>
        </authorList>
    </citation>
    <scope>IDENTIFICATION</scope>
</reference>
<comment type="function">
    <text evidence="7">Cytokine with immunoregulatory activity. May promote the transition between innate and adaptive immunity. Induces the production of IgG(1) and IgG(3) in B-cells. Implicated in the generation and maintenance of T follicular helper (Tfh) cells and the formation of germinal-centers. Together with IL6, control the early generation of Tfh cells and are critical for an effective antibody response to acute viral infection. May play a role in proliferation and maturation of natural killer (NK) cells in synergy with IL15. May regulate proliferation of mature B- and T-cells in response to activating stimuli. In synergy with IL15 and IL18 stimulates interferon gamma production in T-cells and NK cells. During T-cell mediated immune response may inhibit dendritic cells (DC) activation and maturation.</text>
</comment>